<protein>
    <submittedName>
        <fullName evidence="6">Alcohol dehydrogenase (NADP+)</fullName>
    </submittedName>
</protein>
<sequence length="286" mass="30499">MSTTTIPAWVALDETAGDGNLKFQDVESKKWDDDNIDGEEQFCPQMCWTYLSPLCVGNSKGMINQGGYAKVWRGSARFANKVPDGMDPADAAALVCTGITCYSPLKRYGAGTTAKRVGIIGVGGVGHVGIMIAKAMGADVTAINRGTRKEADALKLGASKYIATGSDLEKDFEGHERSLDLIICTIIADYMRLLRPMGAIVVVGIVPDPISIPSRPLIWSGAAVAGSPIGSPGEIKEMLDLAVAKGVKPWVQKYNMDDINQAVKDMKAGKARYRFVLVNTDNGGVL</sequence>
<evidence type="ECO:0000259" key="5">
    <source>
        <dbReference type="Pfam" id="PF00107"/>
    </source>
</evidence>
<accession>J5T4P2</accession>
<dbReference type="Gene3D" id="3.40.50.720">
    <property type="entry name" value="NAD(P)-binding Rossmann-like Domain"/>
    <property type="match status" value="1"/>
</dbReference>
<dbReference type="Pfam" id="PF00107">
    <property type="entry name" value="ADH_zinc_N"/>
    <property type="match status" value="1"/>
</dbReference>
<organism evidence="6 7">
    <name type="scientific">Trichosporon asahii var. asahii (strain ATCC 90039 / CBS 2479 / JCM 2466 / KCTC 7840 / NBRC 103889/ NCYC 2677 / UAMH 7654)</name>
    <name type="common">Yeast</name>
    <dbReference type="NCBI Taxonomy" id="1186058"/>
    <lineage>
        <taxon>Eukaryota</taxon>
        <taxon>Fungi</taxon>
        <taxon>Dikarya</taxon>
        <taxon>Basidiomycota</taxon>
        <taxon>Agaricomycotina</taxon>
        <taxon>Tremellomycetes</taxon>
        <taxon>Trichosporonales</taxon>
        <taxon>Trichosporonaceae</taxon>
        <taxon>Trichosporon</taxon>
    </lineage>
</organism>
<dbReference type="EMBL" id="ALBS01000178">
    <property type="protein sequence ID" value="EJT49151.1"/>
    <property type="molecule type" value="Genomic_DNA"/>
</dbReference>
<dbReference type="KEGG" id="tasa:A1Q1_01800"/>
<dbReference type="OrthoDB" id="1879366at2759"/>
<dbReference type="RefSeq" id="XP_014180314.1">
    <property type="nucleotide sequence ID" value="XM_014324839.1"/>
</dbReference>
<dbReference type="GO" id="GO:0046872">
    <property type="term" value="F:metal ion binding"/>
    <property type="evidence" value="ECO:0007669"/>
    <property type="project" value="UniProtKB-KW"/>
</dbReference>
<dbReference type="Proteomes" id="UP000002748">
    <property type="component" value="Unassembled WGS sequence"/>
</dbReference>
<evidence type="ECO:0000256" key="1">
    <source>
        <dbReference type="ARBA" id="ARBA00001947"/>
    </source>
</evidence>
<dbReference type="VEuPathDB" id="FungiDB:A1Q1_01800"/>
<dbReference type="InterPro" id="IPR036291">
    <property type="entry name" value="NAD(P)-bd_dom_sf"/>
</dbReference>
<comment type="caution">
    <text evidence="6">The sequence shown here is derived from an EMBL/GenBank/DDBJ whole genome shotgun (WGS) entry which is preliminary data.</text>
</comment>
<dbReference type="SUPFAM" id="SSF51735">
    <property type="entry name" value="NAD(P)-binding Rossmann-fold domains"/>
    <property type="match status" value="1"/>
</dbReference>
<dbReference type="GeneID" id="25985314"/>
<proteinExistence type="predicted"/>
<evidence type="ECO:0000313" key="6">
    <source>
        <dbReference type="EMBL" id="EJT49151.1"/>
    </source>
</evidence>
<name>J5T4P2_TRIAS</name>
<dbReference type="GO" id="GO:0016616">
    <property type="term" value="F:oxidoreductase activity, acting on the CH-OH group of donors, NAD or NADP as acceptor"/>
    <property type="evidence" value="ECO:0007669"/>
    <property type="project" value="InterPro"/>
</dbReference>
<reference evidence="6 7" key="1">
    <citation type="journal article" date="2012" name="Eukaryot. Cell">
        <title>Draft genome sequence of CBS 2479, the standard type strain of Trichosporon asahii.</title>
        <authorList>
            <person name="Yang R.Y."/>
            <person name="Li H.T."/>
            <person name="Zhu H."/>
            <person name="Zhou G.P."/>
            <person name="Wang M."/>
            <person name="Wang L."/>
        </authorList>
    </citation>
    <scope>NUCLEOTIDE SEQUENCE [LARGE SCALE GENOMIC DNA]</scope>
    <source>
        <strain evidence="7">ATCC 90039 / CBS 2479 / JCM 2466 / KCTC 7840 / NCYC 2677 / UAMH 7654</strain>
    </source>
</reference>
<evidence type="ECO:0000313" key="7">
    <source>
        <dbReference type="Proteomes" id="UP000002748"/>
    </source>
</evidence>
<dbReference type="SUPFAM" id="SSF50129">
    <property type="entry name" value="GroES-like"/>
    <property type="match status" value="1"/>
</dbReference>
<dbReference type="PANTHER" id="PTHR42683">
    <property type="entry name" value="ALDEHYDE REDUCTASE"/>
    <property type="match status" value="1"/>
</dbReference>
<dbReference type="InterPro" id="IPR011032">
    <property type="entry name" value="GroES-like_sf"/>
</dbReference>
<dbReference type="AlphaFoldDB" id="J5T4P2"/>
<comment type="cofactor">
    <cofactor evidence="1">
        <name>Zn(2+)</name>
        <dbReference type="ChEBI" id="CHEBI:29105"/>
    </cofactor>
</comment>
<evidence type="ECO:0000256" key="2">
    <source>
        <dbReference type="ARBA" id="ARBA00022723"/>
    </source>
</evidence>
<dbReference type="InterPro" id="IPR013149">
    <property type="entry name" value="ADH-like_C"/>
</dbReference>
<dbReference type="InterPro" id="IPR047109">
    <property type="entry name" value="CAD-like"/>
</dbReference>
<keyword evidence="3" id="KW-0862">Zinc</keyword>
<feature type="domain" description="Alcohol dehydrogenase-like C-terminal" evidence="5">
    <location>
        <begin position="124"/>
        <end position="242"/>
    </location>
</feature>
<keyword evidence="2" id="KW-0479">Metal-binding</keyword>
<evidence type="ECO:0000256" key="3">
    <source>
        <dbReference type="ARBA" id="ARBA00022833"/>
    </source>
</evidence>
<dbReference type="HOGENOM" id="CLU_026673_20_2_1"/>
<evidence type="ECO:0000256" key="4">
    <source>
        <dbReference type="ARBA" id="ARBA00023002"/>
    </source>
</evidence>
<dbReference type="FunFam" id="3.40.50.720:FF:000022">
    <property type="entry name" value="Cinnamyl alcohol dehydrogenase"/>
    <property type="match status" value="1"/>
</dbReference>
<gene>
    <name evidence="6" type="ORF">A1Q1_01800</name>
</gene>
<keyword evidence="4" id="KW-0560">Oxidoreductase</keyword>
<dbReference type="Gene3D" id="3.90.180.10">
    <property type="entry name" value="Medium-chain alcohol dehydrogenases, catalytic domain"/>
    <property type="match status" value="1"/>
</dbReference>